<evidence type="ECO:0000313" key="3">
    <source>
        <dbReference type="Proteomes" id="UP000033514"/>
    </source>
</evidence>
<sequence>QQLIAFLNRAYGYLDLAFVGLVVAGPMLFDWNGLVQCAVAQYFVPLSPSSHATAYVYVHGAALVGF</sequence>
<organism evidence="2 3">
    <name type="scientific">Devosia soli</name>
    <dbReference type="NCBI Taxonomy" id="361041"/>
    <lineage>
        <taxon>Bacteria</taxon>
        <taxon>Pseudomonadati</taxon>
        <taxon>Pseudomonadota</taxon>
        <taxon>Alphaproteobacteria</taxon>
        <taxon>Hyphomicrobiales</taxon>
        <taxon>Devosiaceae</taxon>
        <taxon>Devosia</taxon>
    </lineage>
</organism>
<reference evidence="2 3" key="1">
    <citation type="submission" date="2015-03" db="EMBL/GenBank/DDBJ databases">
        <authorList>
            <person name="Hassan Y.I."/>
            <person name="Lepp D."/>
            <person name="Zhou T."/>
        </authorList>
    </citation>
    <scope>NUCLEOTIDE SEQUENCE [LARGE SCALE GENOMIC DNA]</scope>
    <source>
        <strain evidence="2 3">GH2-10</strain>
    </source>
</reference>
<accession>A0A0F5L3D6</accession>
<keyword evidence="1" id="KW-0812">Transmembrane</keyword>
<proteinExistence type="predicted"/>
<feature type="transmembrane region" description="Helical" evidence="1">
    <location>
        <begin position="12"/>
        <end position="29"/>
    </location>
</feature>
<dbReference type="EMBL" id="LAJG01000038">
    <property type="protein sequence ID" value="KKB76878.1"/>
    <property type="molecule type" value="Genomic_DNA"/>
</dbReference>
<dbReference type="Proteomes" id="UP000033514">
    <property type="component" value="Unassembled WGS sequence"/>
</dbReference>
<dbReference type="PATRIC" id="fig|361041.3.peg.2695"/>
<comment type="caution">
    <text evidence="2">The sequence shown here is derived from an EMBL/GenBank/DDBJ whole genome shotgun (WGS) entry which is preliminary data.</text>
</comment>
<protein>
    <submittedName>
        <fullName evidence="2">Uncharacterized protein</fullName>
    </submittedName>
</protein>
<feature type="non-terminal residue" evidence="2">
    <location>
        <position position="1"/>
    </location>
</feature>
<keyword evidence="1" id="KW-0472">Membrane</keyword>
<dbReference type="RefSeq" id="WP_046144202.1">
    <property type="nucleotide sequence ID" value="NZ_LAJG01000038.1"/>
</dbReference>
<keyword evidence="1" id="KW-1133">Transmembrane helix</keyword>
<dbReference type="AlphaFoldDB" id="A0A0F5L3D6"/>
<name>A0A0F5L3D6_9HYPH</name>
<keyword evidence="3" id="KW-1185">Reference proteome</keyword>
<evidence type="ECO:0000256" key="1">
    <source>
        <dbReference type="SAM" id="Phobius"/>
    </source>
</evidence>
<evidence type="ECO:0000313" key="2">
    <source>
        <dbReference type="EMBL" id="KKB76878.1"/>
    </source>
</evidence>
<gene>
    <name evidence="2" type="ORF">VW35_16480</name>
</gene>